<keyword evidence="3" id="KW-1185">Reference proteome</keyword>
<gene>
    <name evidence="2" type="ORF">PSI14_15500</name>
</gene>
<dbReference type="InterPro" id="IPR006119">
    <property type="entry name" value="Resolv_N"/>
</dbReference>
<accession>A0ABT5LUW2</accession>
<organism evidence="2 3">
    <name type="scientific">Xenorhabdus anantnagensis</name>
    <dbReference type="NCBI Taxonomy" id="3025875"/>
    <lineage>
        <taxon>Bacteria</taxon>
        <taxon>Pseudomonadati</taxon>
        <taxon>Pseudomonadota</taxon>
        <taxon>Gammaproteobacteria</taxon>
        <taxon>Enterobacterales</taxon>
        <taxon>Morganellaceae</taxon>
        <taxon>Xenorhabdus</taxon>
    </lineage>
</organism>
<name>A0ABT5LUW2_9GAMM</name>
<evidence type="ECO:0000313" key="2">
    <source>
        <dbReference type="EMBL" id="MDC9598211.1"/>
    </source>
</evidence>
<evidence type="ECO:0000259" key="1">
    <source>
        <dbReference type="PROSITE" id="PS51736"/>
    </source>
</evidence>
<dbReference type="InterPro" id="IPR036162">
    <property type="entry name" value="Resolvase-like_N_sf"/>
</dbReference>
<comment type="caution">
    <text evidence="2">The sequence shown here is derived from an EMBL/GenBank/DDBJ whole genome shotgun (WGS) entry which is preliminary data.</text>
</comment>
<sequence length="32" mass="3677">MMSAFSQFEHALIRERQTEGIAAKKQRGERIG</sequence>
<dbReference type="PROSITE" id="PS51736">
    <property type="entry name" value="RECOMBINASES_3"/>
    <property type="match status" value="1"/>
</dbReference>
<protein>
    <submittedName>
        <fullName evidence="2">Recombinase family protein</fullName>
    </submittedName>
</protein>
<feature type="domain" description="Resolvase/invertase-type recombinase catalytic" evidence="1">
    <location>
        <begin position="1"/>
        <end position="28"/>
    </location>
</feature>
<reference evidence="2 3" key="1">
    <citation type="submission" date="2023-02" db="EMBL/GenBank/DDBJ databases">
        <title>Entomopathogenic bacteria.</title>
        <authorList>
            <person name="Machado R.A."/>
        </authorList>
    </citation>
    <scope>NUCLEOTIDE SEQUENCE [LARGE SCALE GENOMIC DNA]</scope>
    <source>
        <strain evidence="2 3">XENO-2</strain>
    </source>
</reference>
<proteinExistence type="predicted"/>
<dbReference type="RefSeq" id="WP_273576727.1">
    <property type="nucleotide sequence ID" value="NZ_JAQRFN010000024.1"/>
</dbReference>
<dbReference type="EMBL" id="JAQRFN010000024">
    <property type="protein sequence ID" value="MDC9598211.1"/>
    <property type="molecule type" value="Genomic_DNA"/>
</dbReference>
<dbReference type="Pfam" id="PF00239">
    <property type="entry name" value="Resolvase"/>
    <property type="match status" value="1"/>
</dbReference>
<dbReference type="SUPFAM" id="SSF53041">
    <property type="entry name" value="Resolvase-like"/>
    <property type="match status" value="1"/>
</dbReference>
<dbReference type="Proteomes" id="UP001220225">
    <property type="component" value="Unassembled WGS sequence"/>
</dbReference>
<evidence type="ECO:0000313" key="3">
    <source>
        <dbReference type="Proteomes" id="UP001220225"/>
    </source>
</evidence>